<dbReference type="CDD" id="cd04301">
    <property type="entry name" value="NAT_SF"/>
    <property type="match status" value="1"/>
</dbReference>
<dbReference type="InterPro" id="IPR000182">
    <property type="entry name" value="GNAT_dom"/>
</dbReference>
<accession>A0A1B1BK16</accession>
<dbReference type="Gene3D" id="3.40.630.30">
    <property type="match status" value="1"/>
</dbReference>
<evidence type="ECO:0000313" key="5">
    <source>
        <dbReference type="Proteomes" id="UP000092582"/>
    </source>
</evidence>
<dbReference type="PROSITE" id="PS51186">
    <property type="entry name" value="GNAT"/>
    <property type="match status" value="1"/>
</dbReference>
<evidence type="ECO:0000256" key="2">
    <source>
        <dbReference type="ARBA" id="ARBA00023315"/>
    </source>
</evidence>
<dbReference type="SUPFAM" id="SSF55729">
    <property type="entry name" value="Acyl-CoA N-acyltransferases (Nat)"/>
    <property type="match status" value="1"/>
</dbReference>
<dbReference type="PANTHER" id="PTHR10545:SF29">
    <property type="entry name" value="GH14572P-RELATED"/>
    <property type="match status" value="1"/>
</dbReference>
<sequence length="148" mass="16730">MSVQVRPLGDKDFFPWLGLFEGYSEFYKSDLTDEKALRVWSWIIDKNHDLDGAVAVDDNGDFVGFTLYRAVPRTLSGDVGLFVDDLFVAPNARDAGTGRALMDFAKEYAKAHNYRSLQWVTAADNKTAQKLYDEVGTRTSWVTYEAEV</sequence>
<dbReference type="KEGG" id="cart:PA27867_1967"/>
<keyword evidence="5" id="KW-1185">Reference proteome</keyword>
<dbReference type="InterPro" id="IPR016181">
    <property type="entry name" value="Acyl_CoA_acyltransferase"/>
</dbReference>
<dbReference type="GO" id="GO:0008080">
    <property type="term" value="F:N-acetyltransferase activity"/>
    <property type="evidence" value="ECO:0007669"/>
    <property type="project" value="UniProtKB-ARBA"/>
</dbReference>
<gene>
    <name evidence="4" type="ORF">PA27867_1967</name>
</gene>
<dbReference type="Pfam" id="PF00583">
    <property type="entry name" value="Acetyltransf_1"/>
    <property type="match status" value="1"/>
</dbReference>
<reference evidence="4 5" key="1">
    <citation type="submission" date="2016-06" db="EMBL/GenBank/DDBJ databases">
        <title>Genome sequencing of Cryobacterium arcticum PAMC 27867.</title>
        <authorList>
            <person name="Lee J."/>
            <person name="Kim O.-S."/>
        </authorList>
    </citation>
    <scope>NUCLEOTIDE SEQUENCE [LARGE SCALE GENOMIC DNA]</scope>
    <source>
        <strain evidence="4 5">PAMC 27867</strain>
    </source>
</reference>
<protein>
    <submittedName>
        <fullName evidence="4">Acetyltransferase</fullName>
    </submittedName>
</protein>
<dbReference type="RefSeq" id="WP_066595911.1">
    <property type="nucleotide sequence ID" value="NZ_CP016282.1"/>
</dbReference>
<dbReference type="PANTHER" id="PTHR10545">
    <property type="entry name" value="DIAMINE N-ACETYLTRANSFERASE"/>
    <property type="match status" value="1"/>
</dbReference>
<proteinExistence type="predicted"/>
<dbReference type="STRING" id="670052.PA27867_1967"/>
<dbReference type="Proteomes" id="UP000092582">
    <property type="component" value="Chromosome 1"/>
</dbReference>
<evidence type="ECO:0000313" key="4">
    <source>
        <dbReference type="EMBL" id="ANP72920.1"/>
    </source>
</evidence>
<organism evidence="4 5">
    <name type="scientific">Cryobacterium arcticum</name>
    <dbReference type="NCBI Taxonomy" id="670052"/>
    <lineage>
        <taxon>Bacteria</taxon>
        <taxon>Bacillati</taxon>
        <taxon>Actinomycetota</taxon>
        <taxon>Actinomycetes</taxon>
        <taxon>Micrococcales</taxon>
        <taxon>Microbacteriaceae</taxon>
        <taxon>Cryobacterium</taxon>
    </lineage>
</organism>
<keyword evidence="2" id="KW-0012">Acyltransferase</keyword>
<feature type="domain" description="N-acetyltransferase" evidence="3">
    <location>
        <begin position="3"/>
        <end position="148"/>
    </location>
</feature>
<dbReference type="EMBL" id="CP016282">
    <property type="protein sequence ID" value="ANP72920.1"/>
    <property type="molecule type" value="Genomic_DNA"/>
</dbReference>
<name>A0A1B1BK16_9MICO</name>
<keyword evidence="1 4" id="KW-0808">Transferase</keyword>
<evidence type="ECO:0000256" key="1">
    <source>
        <dbReference type="ARBA" id="ARBA00022679"/>
    </source>
</evidence>
<dbReference type="OrthoDB" id="9805924at2"/>
<evidence type="ECO:0000259" key="3">
    <source>
        <dbReference type="PROSITE" id="PS51186"/>
    </source>
</evidence>
<dbReference type="InterPro" id="IPR051016">
    <property type="entry name" value="Diverse_Substrate_AcTransf"/>
</dbReference>
<dbReference type="AlphaFoldDB" id="A0A1B1BK16"/>